<keyword evidence="2" id="KW-0812">Transmembrane</keyword>
<evidence type="ECO:0000313" key="5">
    <source>
        <dbReference type="Proteomes" id="UP000317243"/>
    </source>
</evidence>
<gene>
    <name evidence="4" type="ORF">KOR42_38030</name>
</gene>
<comment type="caution">
    <text evidence="4">The sequence shown here is derived from an EMBL/GenBank/DDBJ whole genome shotgun (WGS) entry which is preliminary data.</text>
</comment>
<dbReference type="CDD" id="cd11614">
    <property type="entry name" value="SAF_CpaB_FlgA_like"/>
    <property type="match status" value="1"/>
</dbReference>
<feature type="domain" description="Flp pilus assembly protein RcpC/CpaB" evidence="3">
    <location>
        <begin position="114"/>
        <end position="213"/>
    </location>
</feature>
<protein>
    <recommendedName>
        <fullName evidence="3">Flp pilus assembly protein RcpC/CpaB domain-containing protein</fullName>
    </recommendedName>
</protein>
<dbReference type="Pfam" id="PF16976">
    <property type="entry name" value="RcpC"/>
    <property type="match status" value="1"/>
</dbReference>
<dbReference type="AlphaFoldDB" id="A0A5C5WIL4"/>
<dbReference type="NCBIfam" id="TIGR03177">
    <property type="entry name" value="pilus_cpaB"/>
    <property type="match status" value="1"/>
</dbReference>
<feature type="transmembrane region" description="Helical" evidence="2">
    <location>
        <begin position="7"/>
        <end position="26"/>
    </location>
</feature>
<dbReference type="EMBL" id="SIHI01000017">
    <property type="protein sequence ID" value="TWT49851.1"/>
    <property type="molecule type" value="Genomic_DNA"/>
</dbReference>
<evidence type="ECO:0000313" key="4">
    <source>
        <dbReference type="EMBL" id="TWT49851.1"/>
    </source>
</evidence>
<dbReference type="OrthoDB" id="163768at2"/>
<evidence type="ECO:0000256" key="1">
    <source>
        <dbReference type="SAM" id="MobiDB-lite"/>
    </source>
</evidence>
<organism evidence="4 5">
    <name type="scientific">Thalassoglobus neptunius</name>
    <dbReference type="NCBI Taxonomy" id="1938619"/>
    <lineage>
        <taxon>Bacteria</taxon>
        <taxon>Pseudomonadati</taxon>
        <taxon>Planctomycetota</taxon>
        <taxon>Planctomycetia</taxon>
        <taxon>Planctomycetales</taxon>
        <taxon>Planctomycetaceae</taxon>
        <taxon>Thalassoglobus</taxon>
    </lineage>
</organism>
<accession>A0A5C5WIL4</accession>
<sequence>MKRISPAFLTMAMLGVVGLLVSMYFAKHMFAKEEFVIEDPIIEIPMALTDLAPGTLITEMHLGIGRARESSLTPETVIKDRVLLGRIVKETIPAAEPIQTNALYPPNEGPPLNVEEGMRAVTVRVEGADLGTVRLLQPGEYVDVLFTPEDVPELESTGGLIMTLFRGVKVLALDGLQRGGNHTSSRGSDVTLELTPSQANVVLLTQDKGVLNLTFNPDGKGDGVIAVSDENRATLNQILGLQEPEPPEEADKETAFVTESFSGANRRMSSFVGGRRTDQYVIEQYDYNDVNGQGSGGPIADPAGSVNSMEN</sequence>
<proteinExistence type="predicted"/>
<reference evidence="4 5" key="1">
    <citation type="submission" date="2019-02" db="EMBL/GenBank/DDBJ databases">
        <title>Deep-cultivation of Planctomycetes and their phenomic and genomic characterization uncovers novel biology.</title>
        <authorList>
            <person name="Wiegand S."/>
            <person name="Jogler M."/>
            <person name="Boedeker C."/>
            <person name="Pinto D."/>
            <person name="Vollmers J."/>
            <person name="Rivas-Marin E."/>
            <person name="Kohn T."/>
            <person name="Peeters S.H."/>
            <person name="Heuer A."/>
            <person name="Rast P."/>
            <person name="Oberbeckmann S."/>
            <person name="Bunk B."/>
            <person name="Jeske O."/>
            <person name="Meyerdierks A."/>
            <person name="Storesund J.E."/>
            <person name="Kallscheuer N."/>
            <person name="Luecker S."/>
            <person name="Lage O.M."/>
            <person name="Pohl T."/>
            <person name="Merkel B.J."/>
            <person name="Hornburger P."/>
            <person name="Mueller R.-W."/>
            <person name="Bruemmer F."/>
            <person name="Labrenz M."/>
            <person name="Spormann A.M."/>
            <person name="Op Den Camp H."/>
            <person name="Overmann J."/>
            <person name="Amann R."/>
            <person name="Jetten M.S.M."/>
            <person name="Mascher T."/>
            <person name="Medema M.H."/>
            <person name="Devos D.P."/>
            <person name="Kaster A.-K."/>
            <person name="Ovreas L."/>
            <person name="Rohde M."/>
            <person name="Galperin M.Y."/>
            <person name="Jogler C."/>
        </authorList>
    </citation>
    <scope>NUCLEOTIDE SEQUENCE [LARGE SCALE GENOMIC DNA]</scope>
    <source>
        <strain evidence="4 5">KOR42</strain>
    </source>
</reference>
<keyword evidence="5" id="KW-1185">Reference proteome</keyword>
<keyword evidence="2" id="KW-1133">Transmembrane helix</keyword>
<evidence type="ECO:0000256" key="2">
    <source>
        <dbReference type="SAM" id="Phobius"/>
    </source>
</evidence>
<evidence type="ECO:0000259" key="3">
    <source>
        <dbReference type="Pfam" id="PF16976"/>
    </source>
</evidence>
<keyword evidence="2" id="KW-0472">Membrane</keyword>
<feature type="region of interest" description="Disordered" evidence="1">
    <location>
        <begin position="289"/>
        <end position="311"/>
    </location>
</feature>
<dbReference type="Proteomes" id="UP000317243">
    <property type="component" value="Unassembled WGS sequence"/>
</dbReference>
<dbReference type="InterPro" id="IPR017592">
    <property type="entry name" value="Pilus_assmbl_Flp-typ_CpaB"/>
</dbReference>
<name>A0A5C5WIL4_9PLAN</name>
<dbReference type="InterPro" id="IPR031571">
    <property type="entry name" value="RcpC_dom"/>
</dbReference>